<dbReference type="PANTHER" id="PTHR46344">
    <property type="entry name" value="OS02G0202900 PROTEIN"/>
    <property type="match status" value="1"/>
</dbReference>
<sequence>MQLDRYVYMLKTSTPAHLSLAFDMFDEKCLPMTPIYESRCCYSVVSVSGFIYIMGGFNEHFNRIEDIERFDSRTGKWELVSRMVPMSLSKAVSLNGYICAIRYDRRLTTIMVQVYDPTSDMRSSVSTPRHFKPVNFAIAYREHLYLIGGNTLFCAARSVEEYDPINGVCILMPDLPFIYLTPRAVVLKGVLIIYEDNLAKEFLGDTTPPVYWDPENRTWHII</sequence>
<evidence type="ECO:0000313" key="4">
    <source>
        <dbReference type="Proteomes" id="UP000499080"/>
    </source>
</evidence>
<proteinExistence type="predicted"/>
<dbReference type="Pfam" id="PF01344">
    <property type="entry name" value="Kelch_1"/>
    <property type="match status" value="1"/>
</dbReference>
<dbReference type="OrthoDB" id="6413564at2759"/>
<keyword evidence="1" id="KW-0880">Kelch repeat</keyword>
<gene>
    <name evidence="3" type="ORF">AVEN_80392_1</name>
</gene>
<dbReference type="InterPro" id="IPR015915">
    <property type="entry name" value="Kelch-typ_b-propeller"/>
</dbReference>
<reference evidence="3 4" key="1">
    <citation type="journal article" date="2019" name="Sci. Rep.">
        <title>Orb-weaving spider Araneus ventricosus genome elucidates the spidroin gene catalogue.</title>
        <authorList>
            <person name="Kono N."/>
            <person name="Nakamura H."/>
            <person name="Ohtoshi R."/>
            <person name="Moran D.A.P."/>
            <person name="Shinohara A."/>
            <person name="Yoshida Y."/>
            <person name="Fujiwara M."/>
            <person name="Mori M."/>
            <person name="Tomita M."/>
            <person name="Arakawa K."/>
        </authorList>
    </citation>
    <scope>NUCLEOTIDE SEQUENCE [LARGE SCALE GENOMIC DNA]</scope>
</reference>
<keyword evidence="4" id="KW-1185">Reference proteome</keyword>
<name>A0A4Y2SAT1_ARAVE</name>
<dbReference type="Proteomes" id="UP000499080">
    <property type="component" value="Unassembled WGS sequence"/>
</dbReference>
<accession>A0A4Y2SAT1</accession>
<keyword evidence="2" id="KW-0677">Repeat</keyword>
<dbReference type="InterPro" id="IPR006652">
    <property type="entry name" value="Kelch_1"/>
</dbReference>
<dbReference type="Gene3D" id="2.120.10.80">
    <property type="entry name" value="Kelch-type beta propeller"/>
    <property type="match status" value="1"/>
</dbReference>
<organism evidence="3 4">
    <name type="scientific">Araneus ventricosus</name>
    <name type="common">Orbweaver spider</name>
    <name type="synonym">Epeira ventricosa</name>
    <dbReference type="NCBI Taxonomy" id="182803"/>
    <lineage>
        <taxon>Eukaryota</taxon>
        <taxon>Metazoa</taxon>
        <taxon>Ecdysozoa</taxon>
        <taxon>Arthropoda</taxon>
        <taxon>Chelicerata</taxon>
        <taxon>Arachnida</taxon>
        <taxon>Araneae</taxon>
        <taxon>Araneomorphae</taxon>
        <taxon>Entelegynae</taxon>
        <taxon>Araneoidea</taxon>
        <taxon>Araneidae</taxon>
        <taxon>Araneus</taxon>
    </lineage>
</organism>
<dbReference type="SMART" id="SM00612">
    <property type="entry name" value="Kelch"/>
    <property type="match status" value="2"/>
</dbReference>
<dbReference type="AlphaFoldDB" id="A0A4Y2SAT1"/>
<protein>
    <submittedName>
        <fullName evidence="3">Uncharacterized protein</fullName>
    </submittedName>
</protein>
<dbReference type="PANTHER" id="PTHR46344:SF27">
    <property type="entry name" value="KELCH REPEAT SUPERFAMILY PROTEIN"/>
    <property type="match status" value="1"/>
</dbReference>
<dbReference type="SUPFAM" id="SSF117281">
    <property type="entry name" value="Kelch motif"/>
    <property type="match status" value="1"/>
</dbReference>
<dbReference type="EMBL" id="BGPR01020326">
    <property type="protein sequence ID" value="GBN84360.1"/>
    <property type="molecule type" value="Genomic_DNA"/>
</dbReference>
<comment type="caution">
    <text evidence="3">The sequence shown here is derived from an EMBL/GenBank/DDBJ whole genome shotgun (WGS) entry which is preliminary data.</text>
</comment>
<evidence type="ECO:0000256" key="2">
    <source>
        <dbReference type="ARBA" id="ARBA00022737"/>
    </source>
</evidence>
<evidence type="ECO:0000313" key="3">
    <source>
        <dbReference type="EMBL" id="GBN84360.1"/>
    </source>
</evidence>
<evidence type="ECO:0000256" key="1">
    <source>
        <dbReference type="ARBA" id="ARBA00022441"/>
    </source>
</evidence>